<evidence type="ECO:0000313" key="3">
    <source>
        <dbReference type="Proteomes" id="UP000288805"/>
    </source>
</evidence>
<dbReference type="EMBL" id="QGNW01000230">
    <property type="protein sequence ID" value="RVW83232.1"/>
    <property type="molecule type" value="Genomic_DNA"/>
</dbReference>
<accession>A0A438HFJ5</accession>
<gene>
    <name evidence="2" type="ORF">CK203_039622</name>
</gene>
<reference evidence="2 3" key="1">
    <citation type="journal article" date="2018" name="PLoS Genet.">
        <title>Population sequencing reveals clonal diversity and ancestral inbreeding in the grapevine cultivar Chardonnay.</title>
        <authorList>
            <person name="Roach M.J."/>
            <person name="Johnson D.L."/>
            <person name="Bohlmann J."/>
            <person name="van Vuuren H.J."/>
            <person name="Jones S.J."/>
            <person name="Pretorius I.S."/>
            <person name="Schmidt S.A."/>
            <person name="Borneman A.R."/>
        </authorList>
    </citation>
    <scope>NUCLEOTIDE SEQUENCE [LARGE SCALE GENOMIC DNA]</scope>
    <source>
        <strain evidence="3">cv. Chardonnay</strain>
        <tissue evidence="2">Leaf</tissue>
    </source>
</reference>
<sequence>MARLLLSGLPQGEAHDTHKHNIRTTATSHPDDRHILSGYVLSGSLTEAAYLTTLLPPHLFTMLPPGFDPQQPGRTLDFDNSLGPPLSVHVAASQSTPPLDTWHVQPSFRMCTWTDMWHVQPSIRTIMGLACDIHLPCPDVLTFLGQFRRPTTTCPTPPVERKDKDDDKSSLQQSLIAACQMKEISSSVEEASTVSNDSGSGKNNPQHWSSLWETSIGKDVHTFQKPFVQPWEMKAIFYWRETMERRQLESERKMQAMLQETRRLRE</sequence>
<protein>
    <submittedName>
        <fullName evidence="2">Uncharacterized protein</fullName>
    </submittedName>
</protein>
<feature type="compositionally biased region" description="Basic and acidic residues" evidence="1">
    <location>
        <begin position="159"/>
        <end position="169"/>
    </location>
</feature>
<evidence type="ECO:0000313" key="2">
    <source>
        <dbReference type="EMBL" id="RVW83232.1"/>
    </source>
</evidence>
<evidence type="ECO:0000256" key="1">
    <source>
        <dbReference type="SAM" id="MobiDB-lite"/>
    </source>
</evidence>
<comment type="caution">
    <text evidence="2">The sequence shown here is derived from an EMBL/GenBank/DDBJ whole genome shotgun (WGS) entry which is preliminary data.</text>
</comment>
<dbReference type="AlphaFoldDB" id="A0A438HFJ5"/>
<feature type="region of interest" description="Disordered" evidence="1">
    <location>
        <begin position="152"/>
        <end position="171"/>
    </location>
</feature>
<name>A0A438HFJ5_VITVI</name>
<organism evidence="2 3">
    <name type="scientific">Vitis vinifera</name>
    <name type="common">Grape</name>
    <dbReference type="NCBI Taxonomy" id="29760"/>
    <lineage>
        <taxon>Eukaryota</taxon>
        <taxon>Viridiplantae</taxon>
        <taxon>Streptophyta</taxon>
        <taxon>Embryophyta</taxon>
        <taxon>Tracheophyta</taxon>
        <taxon>Spermatophyta</taxon>
        <taxon>Magnoliopsida</taxon>
        <taxon>eudicotyledons</taxon>
        <taxon>Gunneridae</taxon>
        <taxon>Pentapetalae</taxon>
        <taxon>rosids</taxon>
        <taxon>Vitales</taxon>
        <taxon>Vitaceae</taxon>
        <taxon>Viteae</taxon>
        <taxon>Vitis</taxon>
    </lineage>
</organism>
<feature type="region of interest" description="Disordered" evidence="1">
    <location>
        <begin position="187"/>
        <end position="209"/>
    </location>
</feature>
<dbReference type="Proteomes" id="UP000288805">
    <property type="component" value="Unassembled WGS sequence"/>
</dbReference>
<proteinExistence type="predicted"/>